<name>A0AAD4NC01_9BILA</name>
<sequence length="101" mass="10599">MKIVAIIFLGLLTNVAARQCHVERPGTHQVGTCAGADCQALLSGLTMNNLCGPGDTGRPCQFSTPALHDSGFCVDKSPGTCRISWEAGVRSLDIPKVPECS</sequence>
<feature type="signal peptide" evidence="1">
    <location>
        <begin position="1"/>
        <end position="17"/>
    </location>
</feature>
<reference evidence="2" key="1">
    <citation type="submission" date="2022-01" db="EMBL/GenBank/DDBJ databases">
        <title>Genome Sequence Resource for Two Populations of Ditylenchus destructor, the Migratory Endoparasitic Phytonematode.</title>
        <authorList>
            <person name="Zhang H."/>
            <person name="Lin R."/>
            <person name="Xie B."/>
        </authorList>
    </citation>
    <scope>NUCLEOTIDE SEQUENCE</scope>
    <source>
        <strain evidence="2">BazhouSP</strain>
    </source>
</reference>
<gene>
    <name evidence="2" type="ORF">DdX_05047</name>
</gene>
<evidence type="ECO:0000313" key="2">
    <source>
        <dbReference type="EMBL" id="KAI1720800.1"/>
    </source>
</evidence>
<evidence type="ECO:0000313" key="3">
    <source>
        <dbReference type="Proteomes" id="UP001201812"/>
    </source>
</evidence>
<protein>
    <submittedName>
        <fullName evidence="2">Uncharacterized protein</fullName>
    </submittedName>
</protein>
<organism evidence="2 3">
    <name type="scientific">Ditylenchus destructor</name>
    <dbReference type="NCBI Taxonomy" id="166010"/>
    <lineage>
        <taxon>Eukaryota</taxon>
        <taxon>Metazoa</taxon>
        <taxon>Ecdysozoa</taxon>
        <taxon>Nematoda</taxon>
        <taxon>Chromadorea</taxon>
        <taxon>Rhabditida</taxon>
        <taxon>Tylenchina</taxon>
        <taxon>Tylenchomorpha</taxon>
        <taxon>Sphaerularioidea</taxon>
        <taxon>Anguinidae</taxon>
        <taxon>Anguininae</taxon>
        <taxon>Ditylenchus</taxon>
    </lineage>
</organism>
<dbReference type="Proteomes" id="UP001201812">
    <property type="component" value="Unassembled WGS sequence"/>
</dbReference>
<dbReference type="AlphaFoldDB" id="A0AAD4NC01"/>
<keyword evidence="1" id="KW-0732">Signal</keyword>
<proteinExistence type="predicted"/>
<evidence type="ECO:0000256" key="1">
    <source>
        <dbReference type="SAM" id="SignalP"/>
    </source>
</evidence>
<keyword evidence="3" id="KW-1185">Reference proteome</keyword>
<comment type="caution">
    <text evidence="2">The sequence shown here is derived from an EMBL/GenBank/DDBJ whole genome shotgun (WGS) entry which is preliminary data.</text>
</comment>
<feature type="chain" id="PRO_5042025768" evidence="1">
    <location>
        <begin position="18"/>
        <end position="101"/>
    </location>
</feature>
<accession>A0AAD4NC01</accession>
<dbReference type="EMBL" id="JAKKPZ010000005">
    <property type="protein sequence ID" value="KAI1720800.1"/>
    <property type="molecule type" value="Genomic_DNA"/>
</dbReference>